<dbReference type="Gene3D" id="1.25.40.10">
    <property type="entry name" value="Tetratricopeptide repeat domain"/>
    <property type="match status" value="2"/>
</dbReference>
<keyword evidence="3" id="KW-0698">rRNA processing</keyword>
<evidence type="ECO:0000256" key="4">
    <source>
        <dbReference type="ARBA" id="ARBA00022737"/>
    </source>
</evidence>
<dbReference type="InterPro" id="IPR003107">
    <property type="entry name" value="HAT"/>
</dbReference>
<evidence type="ECO:0000256" key="5">
    <source>
        <dbReference type="ARBA" id="ARBA00023242"/>
    </source>
</evidence>
<evidence type="ECO:0000313" key="8">
    <source>
        <dbReference type="Proteomes" id="UP000521872"/>
    </source>
</evidence>
<keyword evidence="8" id="KW-1185">Reference proteome</keyword>
<dbReference type="PANTHER" id="PTHR23271">
    <property type="entry name" value="HEPATOCELLULAR CARCINOMA-ASSOCIATED ANTIGEN 66"/>
    <property type="match status" value="1"/>
</dbReference>
<dbReference type="Proteomes" id="UP000521872">
    <property type="component" value="Unassembled WGS sequence"/>
</dbReference>
<dbReference type="InterPro" id="IPR055347">
    <property type="entry name" value="UTP6_N"/>
</dbReference>
<dbReference type="EMBL" id="JAACJL010000015">
    <property type="protein sequence ID" value="KAF4620707.1"/>
    <property type="molecule type" value="Genomic_DNA"/>
</dbReference>
<dbReference type="SUPFAM" id="SSF48452">
    <property type="entry name" value="TPR-like"/>
    <property type="match status" value="1"/>
</dbReference>
<dbReference type="PANTHER" id="PTHR23271:SF1">
    <property type="entry name" value="U3 SMALL NUCLEOLAR RNA-ASSOCIATED PROTEIN 6 HOMOLOG"/>
    <property type="match status" value="1"/>
</dbReference>
<evidence type="ECO:0000259" key="6">
    <source>
        <dbReference type="Pfam" id="PF08640"/>
    </source>
</evidence>
<dbReference type="Pfam" id="PF08640">
    <property type="entry name" value="U3_assoc_6"/>
    <property type="match status" value="1"/>
</dbReference>
<name>A0A8H4R2Q1_9AGAR</name>
<dbReference type="InterPro" id="IPR013949">
    <property type="entry name" value="Utp6"/>
</dbReference>
<gene>
    <name evidence="7" type="ORF">D9613_000551</name>
</gene>
<evidence type="ECO:0000313" key="7">
    <source>
        <dbReference type="EMBL" id="KAF4620707.1"/>
    </source>
</evidence>
<dbReference type="GO" id="GO:0000462">
    <property type="term" value="P:maturation of SSU-rRNA from tricistronic rRNA transcript (SSU-rRNA, 5.8S rRNA, LSU-rRNA)"/>
    <property type="evidence" value="ECO:0007669"/>
    <property type="project" value="InterPro"/>
</dbReference>
<dbReference type="GO" id="GO:0030515">
    <property type="term" value="F:snoRNA binding"/>
    <property type="evidence" value="ECO:0007669"/>
    <property type="project" value="InterPro"/>
</dbReference>
<protein>
    <recommendedName>
        <fullName evidence="6">U3 small nucleolar RNA-associated protein 6 N-terminal domain-containing protein</fullName>
    </recommendedName>
</protein>
<proteinExistence type="inferred from homology"/>
<reference evidence="7 8" key="1">
    <citation type="submission" date="2019-12" db="EMBL/GenBank/DDBJ databases">
        <authorList>
            <person name="Floudas D."/>
            <person name="Bentzer J."/>
            <person name="Ahren D."/>
            <person name="Johansson T."/>
            <person name="Persson P."/>
            <person name="Tunlid A."/>
        </authorList>
    </citation>
    <scope>NUCLEOTIDE SEQUENCE [LARGE SCALE GENOMIC DNA]</scope>
    <source>
        <strain evidence="7 8">CBS 102.39</strain>
    </source>
</reference>
<sequence length="398" mass="45689">MERVHFQQEQMLDELKDLVEKNLFTEAETKMIMKKRTMFERSLVRRVAKKEDYLRYAAYEMGLEQLRRKRVARMDIKTGPATISDYALVRRQFHIFERAVNKFKSDVALWVQYIEVAKKEGARALVGRITARALQLHPNKPGLFILAASHELDHQSPSAARVLLQRGIRLNPESLDIWKEYVKMELGFIESLRRRWDVLGIKVSKTKKEEKPDPSQQIMGERIIEEENEEAAKMEADYEGDEARRMVMEGGIVESVISSAARAIPRLELFECIKGVICNYPSPESLRRKLLDHLYGEVRRTLPRDARAVVFAARRMLTEETRGKELVEGLRVANGEILARIGEAGMVEEYTKFVEEWCGKDIDIALKEYLVGSLGRVSGVVGGTPAKLREKYGIAHVL</sequence>
<accession>A0A8H4R2Q1</accession>
<comment type="similarity">
    <text evidence="2">Belongs to the UTP6 family.</text>
</comment>
<comment type="caution">
    <text evidence="7">The sequence shown here is derived from an EMBL/GenBank/DDBJ whole genome shotgun (WGS) entry which is preliminary data.</text>
</comment>
<keyword evidence="4" id="KW-0677">Repeat</keyword>
<feature type="domain" description="U3 small nucleolar RNA-associated protein 6 N-terminal" evidence="6">
    <location>
        <begin position="9"/>
        <end position="91"/>
    </location>
</feature>
<dbReference type="GO" id="GO:0032040">
    <property type="term" value="C:small-subunit processome"/>
    <property type="evidence" value="ECO:0007669"/>
    <property type="project" value="TreeGrafter"/>
</dbReference>
<dbReference type="AlphaFoldDB" id="A0A8H4R2Q1"/>
<keyword evidence="5" id="KW-0539">Nucleus</keyword>
<evidence type="ECO:0000256" key="3">
    <source>
        <dbReference type="ARBA" id="ARBA00022552"/>
    </source>
</evidence>
<dbReference type="GO" id="GO:0034388">
    <property type="term" value="C:Pwp2p-containing subcomplex of 90S preribosome"/>
    <property type="evidence" value="ECO:0007669"/>
    <property type="project" value="TreeGrafter"/>
</dbReference>
<dbReference type="InterPro" id="IPR011990">
    <property type="entry name" value="TPR-like_helical_dom_sf"/>
</dbReference>
<comment type="subcellular location">
    <subcellularLocation>
        <location evidence="1">Nucleus</location>
        <location evidence="1">Nucleolus</location>
    </subcellularLocation>
</comment>
<evidence type="ECO:0000256" key="1">
    <source>
        <dbReference type="ARBA" id="ARBA00004604"/>
    </source>
</evidence>
<organism evidence="7 8">
    <name type="scientific">Agrocybe pediades</name>
    <dbReference type="NCBI Taxonomy" id="84607"/>
    <lineage>
        <taxon>Eukaryota</taxon>
        <taxon>Fungi</taxon>
        <taxon>Dikarya</taxon>
        <taxon>Basidiomycota</taxon>
        <taxon>Agaricomycotina</taxon>
        <taxon>Agaricomycetes</taxon>
        <taxon>Agaricomycetidae</taxon>
        <taxon>Agaricales</taxon>
        <taxon>Agaricineae</taxon>
        <taxon>Strophariaceae</taxon>
        <taxon>Agrocybe</taxon>
    </lineage>
</organism>
<evidence type="ECO:0000256" key="2">
    <source>
        <dbReference type="ARBA" id="ARBA00010734"/>
    </source>
</evidence>
<dbReference type="SMART" id="SM00386">
    <property type="entry name" value="HAT"/>
    <property type="match status" value="4"/>
</dbReference>